<dbReference type="Proteomes" id="UP000613768">
    <property type="component" value="Unassembled WGS sequence"/>
</dbReference>
<keyword evidence="3" id="KW-1185">Reference proteome</keyword>
<evidence type="ECO:0000313" key="2">
    <source>
        <dbReference type="EMBL" id="MBD8524402.1"/>
    </source>
</evidence>
<evidence type="ECO:0000313" key="3">
    <source>
        <dbReference type="Proteomes" id="UP000613768"/>
    </source>
</evidence>
<accession>A0AAW3ZHC5</accession>
<reference evidence="2 3" key="1">
    <citation type="submission" date="2020-09" db="EMBL/GenBank/DDBJ databases">
        <title>Pseudoxanthomonas sp. CAU 1598 isolated from sand of Yaerae Beach.</title>
        <authorList>
            <person name="Kim W."/>
        </authorList>
    </citation>
    <scope>NUCLEOTIDE SEQUENCE [LARGE SCALE GENOMIC DNA]</scope>
    <source>
        <strain evidence="2 3">CAU 1598</strain>
    </source>
</reference>
<protein>
    <recommendedName>
        <fullName evidence="4">Circularly permuted type 2 ATP-grasp protein</fullName>
    </recommendedName>
</protein>
<evidence type="ECO:0000256" key="1">
    <source>
        <dbReference type="SAM" id="MobiDB-lite"/>
    </source>
</evidence>
<feature type="region of interest" description="Disordered" evidence="1">
    <location>
        <begin position="18"/>
        <end position="40"/>
    </location>
</feature>
<name>A0AAW3ZHC5_9GAMM</name>
<dbReference type="AlphaFoldDB" id="A0AAW3ZHC5"/>
<gene>
    <name evidence="2" type="ORF">IFO71_01490</name>
</gene>
<comment type="caution">
    <text evidence="2">The sequence shown here is derived from an EMBL/GenBank/DDBJ whole genome shotgun (WGS) entry which is preliminary data.</text>
</comment>
<dbReference type="EMBL" id="JACYTR010000002">
    <property type="protein sequence ID" value="MBD8524402.1"/>
    <property type="molecule type" value="Genomic_DNA"/>
</dbReference>
<dbReference type="RefSeq" id="WP_192027749.1">
    <property type="nucleotide sequence ID" value="NZ_JACYTR010000002.1"/>
</dbReference>
<dbReference type="SUPFAM" id="SSF56059">
    <property type="entry name" value="Glutathione synthetase ATP-binding domain-like"/>
    <property type="match status" value="1"/>
</dbReference>
<proteinExistence type="predicted"/>
<organism evidence="2 3">
    <name type="scientific">Pseudomarimonas arenosa</name>
    <dbReference type="NCBI Taxonomy" id="2774145"/>
    <lineage>
        <taxon>Bacteria</taxon>
        <taxon>Pseudomonadati</taxon>
        <taxon>Pseudomonadota</taxon>
        <taxon>Gammaproteobacteria</taxon>
        <taxon>Lysobacterales</taxon>
        <taxon>Lysobacteraceae</taxon>
        <taxon>Pseudomarimonas</taxon>
    </lineage>
</organism>
<evidence type="ECO:0008006" key="4">
    <source>
        <dbReference type="Google" id="ProtNLM"/>
    </source>
</evidence>
<sequence>METQSACRARAICAHNRANTASSDRRDRTRRRRNAHSMETSLPWRGSVGLDLDQAFGPRARTQVPQPKSCLPKGRKIWWWDTMREVDHAGGADMTSHIDSPLDGVLDRCGVPSGRPDALEFLNQHCLCVVVDAAIVRERLSRLMSDLGGEASLAEGHHNLFASVPLYLPTSLLGKMSAIVRALTAAAHTDAYRRAAFAHAPVTAQHDPGSPGGLLGFDFHLAERGPQLIEINTNPGGLLLNLLAAQAVESCAPELGLPFDAATAEAQAVEILLTEWRAQGNVDANSLVAIVDEAPAEQFLYAEFLLYKRLLQQRGFSAAICDPRDLDEASGELRLGAERVGLVYNRLTDFALTEAASGALRRAYLNRRVAVSPHPRAHALWADKRNLCWLSQRVSVEGSGLPKETVDLIVDAVPATVLVDAKNREELWCDRRRWFFKPVAGFGSRASYRGDKLTHKTWQQMAAQDYVAQALVPPSKRHALSGAGPLKVDVRCYAYRGEPLWFAARLYEGQTTNFRTPGGGFAPVLTLVDRASSPESVSSDTKPCCPAS</sequence>